<dbReference type="RefSeq" id="XP_014151618.1">
    <property type="nucleotide sequence ID" value="XM_014296143.1"/>
</dbReference>
<keyword evidence="3" id="KW-1185">Reference proteome</keyword>
<feature type="compositionally biased region" description="Basic and acidic residues" evidence="1">
    <location>
        <begin position="75"/>
        <end position="84"/>
    </location>
</feature>
<evidence type="ECO:0000313" key="3">
    <source>
        <dbReference type="Proteomes" id="UP000054560"/>
    </source>
</evidence>
<evidence type="ECO:0000256" key="1">
    <source>
        <dbReference type="SAM" id="MobiDB-lite"/>
    </source>
</evidence>
<gene>
    <name evidence="2" type="ORF">SARC_09832</name>
</gene>
<evidence type="ECO:0000313" key="2">
    <source>
        <dbReference type="EMBL" id="KNC77716.1"/>
    </source>
</evidence>
<sequence length="108" mass="12361">MAELMASSIMGDAQKQIFGEEEKKPKVKKTTIRDDLMKERNLDASMHDEERQARNAAKDKRAVDMRAKYNLAEPESPKKQKKSTESIPPADGDGKEKTKGGKKWWKRK</sequence>
<name>A0A0L0FMJ3_9EUKA</name>
<feature type="region of interest" description="Disordered" evidence="1">
    <location>
        <begin position="1"/>
        <end position="108"/>
    </location>
</feature>
<feature type="compositionally biased region" description="Basic and acidic residues" evidence="1">
    <location>
        <begin position="31"/>
        <end position="67"/>
    </location>
</feature>
<dbReference type="GeneID" id="25910336"/>
<dbReference type="Proteomes" id="UP000054560">
    <property type="component" value="Unassembled WGS sequence"/>
</dbReference>
<dbReference type="EMBL" id="KQ242652">
    <property type="protein sequence ID" value="KNC77716.1"/>
    <property type="molecule type" value="Genomic_DNA"/>
</dbReference>
<organism evidence="2 3">
    <name type="scientific">Sphaeroforma arctica JP610</name>
    <dbReference type="NCBI Taxonomy" id="667725"/>
    <lineage>
        <taxon>Eukaryota</taxon>
        <taxon>Ichthyosporea</taxon>
        <taxon>Ichthyophonida</taxon>
        <taxon>Sphaeroforma</taxon>
    </lineage>
</organism>
<protein>
    <submittedName>
        <fullName evidence="2">Uncharacterized protein</fullName>
    </submittedName>
</protein>
<dbReference type="AlphaFoldDB" id="A0A0L0FMJ3"/>
<proteinExistence type="predicted"/>
<accession>A0A0L0FMJ3</accession>
<reference evidence="2 3" key="1">
    <citation type="submission" date="2011-02" db="EMBL/GenBank/DDBJ databases">
        <title>The Genome Sequence of Sphaeroforma arctica JP610.</title>
        <authorList>
            <consortium name="The Broad Institute Genome Sequencing Platform"/>
            <person name="Russ C."/>
            <person name="Cuomo C."/>
            <person name="Young S.K."/>
            <person name="Zeng Q."/>
            <person name="Gargeya S."/>
            <person name="Alvarado L."/>
            <person name="Berlin A."/>
            <person name="Chapman S.B."/>
            <person name="Chen Z."/>
            <person name="Freedman E."/>
            <person name="Gellesch M."/>
            <person name="Goldberg J."/>
            <person name="Griggs A."/>
            <person name="Gujja S."/>
            <person name="Heilman E."/>
            <person name="Heiman D."/>
            <person name="Howarth C."/>
            <person name="Mehta T."/>
            <person name="Neiman D."/>
            <person name="Pearson M."/>
            <person name="Roberts A."/>
            <person name="Saif S."/>
            <person name="Shea T."/>
            <person name="Shenoy N."/>
            <person name="Sisk P."/>
            <person name="Stolte C."/>
            <person name="Sykes S."/>
            <person name="White J."/>
            <person name="Yandava C."/>
            <person name="Burger G."/>
            <person name="Gray M.W."/>
            <person name="Holland P.W.H."/>
            <person name="King N."/>
            <person name="Lang F.B.F."/>
            <person name="Roger A.J."/>
            <person name="Ruiz-Trillo I."/>
            <person name="Haas B."/>
            <person name="Nusbaum C."/>
            <person name="Birren B."/>
        </authorList>
    </citation>
    <scope>NUCLEOTIDE SEQUENCE [LARGE SCALE GENOMIC DNA]</scope>
    <source>
        <strain evidence="2 3">JP610</strain>
    </source>
</reference>